<dbReference type="SUPFAM" id="SSF141868">
    <property type="entry name" value="EAL domain-like"/>
    <property type="match status" value="1"/>
</dbReference>
<evidence type="ECO:0000313" key="2">
    <source>
        <dbReference type="EMBL" id="MST69386.1"/>
    </source>
</evidence>
<dbReference type="EMBL" id="VUNB01000005">
    <property type="protein sequence ID" value="MST69386.1"/>
    <property type="molecule type" value="Genomic_DNA"/>
</dbReference>
<dbReference type="InterPro" id="IPR050706">
    <property type="entry name" value="Cyclic-di-GMP_PDE-like"/>
</dbReference>
<dbReference type="PANTHER" id="PTHR33121">
    <property type="entry name" value="CYCLIC DI-GMP PHOSPHODIESTERASE PDEF"/>
    <property type="match status" value="1"/>
</dbReference>
<dbReference type="GO" id="GO:0071111">
    <property type="term" value="F:cyclic-guanylate-specific phosphodiesterase activity"/>
    <property type="evidence" value="ECO:0007669"/>
    <property type="project" value="InterPro"/>
</dbReference>
<dbReference type="CDD" id="cd01948">
    <property type="entry name" value="EAL"/>
    <property type="match status" value="1"/>
</dbReference>
<protein>
    <submittedName>
        <fullName evidence="2">EAL domain-containing protein</fullName>
    </submittedName>
</protein>
<proteinExistence type="predicted"/>
<dbReference type="InterPro" id="IPR035919">
    <property type="entry name" value="EAL_sf"/>
</dbReference>
<organism evidence="2">
    <name type="scientific">Baileyella intestinalis</name>
    <dbReference type="NCBI Taxonomy" id="2606709"/>
    <lineage>
        <taxon>Bacteria</taxon>
        <taxon>Bacillati</taxon>
        <taxon>Bacillota</taxon>
        <taxon>Clostridia</taxon>
        <taxon>Peptostreptococcales</taxon>
        <taxon>Anaerovoracaceae</taxon>
        <taxon>Baileyella</taxon>
    </lineage>
</organism>
<name>A0A6A8MCV9_9FIRM</name>
<accession>A0A6A8MCV9</accession>
<dbReference type="SMART" id="SM00052">
    <property type="entry name" value="EAL"/>
    <property type="match status" value="1"/>
</dbReference>
<evidence type="ECO:0000259" key="1">
    <source>
        <dbReference type="PROSITE" id="PS50883"/>
    </source>
</evidence>
<comment type="caution">
    <text evidence="2">The sequence shown here is derived from an EMBL/GenBank/DDBJ whole genome shotgun (WGS) entry which is preliminary data.</text>
</comment>
<dbReference type="Gene3D" id="3.20.20.450">
    <property type="entry name" value="EAL domain"/>
    <property type="match status" value="1"/>
</dbReference>
<dbReference type="PANTHER" id="PTHR33121:SF70">
    <property type="entry name" value="SIGNALING PROTEIN YKOW"/>
    <property type="match status" value="1"/>
</dbReference>
<dbReference type="InterPro" id="IPR001633">
    <property type="entry name" value="EAL_dom"/>
</dbReference>
<sequence>MDREIRNDYIISHFDEALEKGWIRPYFQPIIRTITGSFAVAEALARWQDPEYGMLMPADFMPVLEENDLVYKLDCFMLTEALRIQKQRMDDGLQVGTISVNFSRSDFDVMDIASFIQEQVEKYQVERDLIWLEITESTLVKDKDRMISVVKNLRKSGFSVCMDDFGSGYSSLIFLNDYTLDVIKLDIGFLRSFSPVSKEIMRSTVNMAKNLGIKTLAEGVEKEEHVKFLQEIGCDMMQGYYFSVPLPEKEMKGFIEQNHVAKEPVQWKRFYDAADAHVINSDVPLGVLEYDGDSDTYHYLFVNKKQMEQLRSIGRRSRDESEFILNSSHFPMHEKFRALTENAVSKGETAVMYFPDNSFYVRLSFRMVVKQENRVILTSSLVNITEDRTRKTGEIIDRSTEDIALLFEDIHVLDPDNNSADNVLNNFGIDGGMKKNDDLRKGLEIFCNTMVHPDDRKRYALYADADTMKERLHDSPGGILRDYFRILRPDMSGDQKYLWMEIDLLLIPRTNDSKILSCIKSAHSTSGIAPVGRALTEQSQG</sequence>
<dbReference type="PROSITE" id="PS50883">
    <property type="entry name" value="EAL"/>
    <property type="match status" value="1"/>
</dbReference>
<feature type="domain" description="EAL" evidence="1">
    <location>
        <begin position="7"/>
        <end position="259"/>
    </location>
</feature>
<reference evidence="2" key="1">
    <citation type="submission" date="2019-09" db="EMBL/GenBank/DDBJ databases">
        <title>In-depth cultivation of the pig gut microbiome towards novel bacterial diversity and tailored functional studies.</title>
        <authorList>
            <person name="Wylensek D."/>
            <person name="Hitch T.C.A."/>
            <person name="Clavel T."/>
        </authorList>
    </citation>
    <scope>NUCLEOTIDE SEQUENCE</scope>
    <source>
        <strain evidence="2">RF-744-FAT-WT-3</strain>
    </source>
</reference>
<gene>
    <name evidence="2" type="ORF">FYJ66_07260</name>
</gene>
<dbReference type="RefSeq" id="WP_154572849.1">
    <property type="nucleotide sequence ID" value="NZ_VUNB01000005.1"/>
</dbReference>
<dbReference type="AlphaFoldDB" id="A0A6A8MCV9"/>
<dbReference type="Pfam" id="PF00563">
    <property type="entry name" value="EAL"/>
    <property type="match status" value="1"/>
</dbReference>